<dbReference type="OMA" id="PPNEARH"/>
<dbReference type="STRING" id="105231.A0A0U9HR72"/>
<reference evidence="2 3" key="1">
    <citation type="journal article" date="2014" name="Nat. Commun.">
        <title>Klebsormidium flaccidum genome reveals primary factors for plant terrestrial adaptation.</title>
        <authorList>
            <person name="Hori K."/>
            <person name="Maruyama F."/>
            <person name="Fujisawa T."/>
            <person name="Togashi T."/>
            <person name="Yamamoto N."/>
            <person name="Seo M."/>
            <person name="Sato S."/>
            <person name="Yamada T."/>
            <person name="Mori H."/>
            <person name="Tajima N."/>
            <person name="Moriyama T."/>
            <person name="Ikeuchi M."/>
            <person name="Watanabe M."/>
            <person name="Wada H."/>
            <person name="Kobayashi K."/>
            <person name="Saito M."/>
            <person name="Masuda T."/>
            <person name="Sasaki-Sekimoto Y."/>
            <person name="Mashiguchi K."/>
            <person name="Awai K."/>
            <person name="Shimojima M."/>
            <person name="Masuda S."/>
            <person name="Iwai M."/>
            <person name="Nobusawa T."/>
            <person name="Narise T."/>
            <person name="Kondo S."/>
            <person name="Saito H."/>
            <person name="Sato R."/>
            <person name="Murakawa M."/>
            <person name="Ihara Y."/>
            <person name="Oshima-Yamada Y."/>
            <person name="Ohtaka K."/>
            <person name="Satoh M."/>
            <person name="Sonobe K."/>
            <person name="Ishii M."/>
            <person name="Ohtani R."/>
            <person name="Kanamori-Sato M."/>
            <person name="Honoki R."/>
            <person name="Miyazaki D."/>
            <person name="Mochizuki H."/>
            <person name="Umetsu J."/>
            <person name="Higashi K."/>
            <person name="Shibata D."/>
            <person name="Kamiya Y."/>
            <person name="Sato N."/>
            <person name="Nakamura Y."/>
            <person name="Tabata S."/>
            <person name="Ida S."/>
            <person name="Kurokawa K."/>
            <person name="Ohta H."/>
        </authorList>
    </citation>
    <scope>NUCLEOTIDE SEQUENCE [LARGE SCALE GENOMIC DNA]</scope>
    <source>
        <strain evidence="2 3">NIES-2285</strain>
    </source>
</reference>
<organism evidence="2 3">
    <name type="scientific">Klebsormidium nitens</name>
    <name type="common">Green alga</name>
    <name type="synonym">Ulothrix nitens</name>
    <dbReference type="NCBI Taxonomy" id="105231"/>
    <lineage>
        <taxon>Eukaryota</taxon>
        <taxon>Viridiplantae</taxon>
        <taxon>Streptophyta</taxon>
        <taxon>Klebsormidiophyceae</taxon>
        <taxon>Klebsormidiales</taxon>
        <taxon>Klebsormidiaceae</taxon>
        <taxon>Klebsormidium</taxon>
    </lineage>
</organism>
<sequence length="169" mass="18699">MATEIVNRQKKAVGMRVLCALDNSEGSVLALHFVLDTLFKAEDGDKLTLFQAAENIDLYYDAEFAFMPDNKLVDAQEKVNKICMTHLEKVKAAIQDEPTKIQTELVVLSGDPRQLIPHYVAKHPVDLVVVGTRGRGRFKSLFLGSVSTYLVSQCPVPVLVVPNPHQLPA</sequence>
<dbReference type="SUPFAM" id="SSF52402">
    <property type="entry name" value="Adenine nucleotide alpha hydrolases-like"/>
    <property type="match status" value="1"/>
</dbReference>
<dbReference type="EMBL" id="DF237045">
    <property type="protein sequence ID" value="GAQ81976.1"/>
    <property type="molecule type" value="Genomic_DNA"/>
</dbReference>
<dbReference type="PRINTS" id="PR01438">
    <property type="entry name" value="UNVRSLSTRESS"/>
</dbReference>
<dbReference type="AlphaFoldDB" id="A0A0U9HR72"/>
<gene>
    <name evidence="2" type="ORF">KFL_000960270</name>
</gene>
<dbReference type="InterPro" id="IPR006015">
    <property type="entry name" value="Universal_stress_UspA"/>
</dbReference>
<keyword evidence="3" id="KW-1185">Reference proteome</keyword>
<evidence type="ECO:0000259" key="1">
    <source>
        <dbReference type="Pfam" id="PF00582"/>
    </source>
</evidence>
<feature type="domain" description="UspA" evidence="1">
    <location>
        <begin position="16"/>
        <end position="162"/>
    </location>
</feature>
<name>A0A0U9HR72_KLENI</name>
<dbReference type="Pfam" id="PF00582">
    <property type="entry name" value="Usp"/>
    <property type="match status" value="1"/>
</dbReference>
<proteinExistence type="predicted"/>
<dbReference type="Proteomes" id="UP000054558">
    <property type="component" value="Unassembled WGS sequence"/>
</dbReference>
<accession>A0A0U9HR72</accession>
<dbReference type="InterPro" id="IPR006016">
    <property type="entry name" value="UspA"/>
</dbReference>
<dbReference type="PANTHER" id="PTHR31964:SF144">
    <property type="entry name" value="USPA DOMAIN-CONTAINING PROTEIN"/>
    <property type="match status" value="1"/>
</dbReference>
<protein>
    <submittedName>
        <fullName evidence="2">Universal stress protein family protein</fullName>
    </submittedName>
</protein>
<evidence type="ECO:0000313" key="2">
    <source>
        <dbReference type="EMBL" id="GAQ81976.1"/>
    </source>
</evidence>
<dbReference type="Gene3D" id="3.40.50.620">
    <property type="entry name" value="HUPs"/>
    <property type="match status" value="1"/>
</dbReference>
<dbReference type="CDD" id="cd23659">
    <property type="entry name" value="USP_At3g01520-like"/>
    <property type="match status" value="1"/>
</dbReference>
<evidence type="ECO:0000313" key="3">
    <source>
        <dbReference type="Proteomes" id="UP000054558"/>
    </source>
</evidence>
<dbReference type="InterPro" id="IPR014729">
    <property type="entry name" value="Rossmann-like_a/b/a_fold"/>
</dbReference>
<dbReference type="PANTHER" id="PTHR31964">
    <property type="entry name" value="ADENINE NUCLEOTIDE ALPHA HYDROLASES-LIKE SUPERFAMILY PROTEIN"/>
    <property type="match status" value="1"/>
</dbReference>
<dbReference type="OrthoDB" id="843225at2759"/>